<keyword evidence="5" id="KW-0560">Oxidoreductase</keyword>
<keyword evidence="2" id="KW-0285">Flavoprotein</keyword>
<reference evidence="6" key="1">
    <citation type="journal article" date="2019" name="Int. J. Syst. Evol. Microbiol.">
        <title>The Global Catalogue of Microorganisms (GCM) 10K type strain sequencing project: providing services to taxonomists for standard genome sequencing and annotation.</title>
        <authorList>
            <consortium name="The Broad Institute Genomics Platform"/>
            <consortium name="The Broad Institute Genome Sequencing Center for Infectious Disease"/>
            <person name="Wu L."/>
            <person name="Ma J."/>
        </authorList>
    </citation>
    <scope>NUCLEOTIDE SEQUENCE [LARGE SCALE GENOMIC DNA]</scope>
    <source>
        <strain evidence="6">CGMCC 4.7132</strain>
    </source>
</reference>
<name>A0ABV9CQM3_9ACTN</name>
<feature type="domain" description="FAD-binding" evidence="4">
    <location>
        <begin position="6"/>
        <end position="341"/>
    </location>
</feature>
<evidence type="ECO:0000313" key="5">
    <source>
        <dbReference type="EMBL" id="MFC4535002.1"/>
    </source>
</evidence>
<sequence length="571" mass="59881">MKNSLPVLVVGAGPTGLALATELRKRGLECRIIDQASDRPANQARALTLWPGALDVLARHGTAEEVVDAGLRMNAARYWSRGKNVASVSFGDAPGGGPAMLGITQPAVEAVMIRRLAELGLDVEWRTTLVTLADQGDRVLVRLAGPGGEEEFTASWVVGCDGAHSSVRELCGIPFAGRTYSRSFVLGDGAIDGPVPRGEAHYHLHPDGVLVVVSLPSGDLRVFADATKVGALDASPTIEDLQRLADDRAPYRLDIKELRWSTRFLVHMRQAASYRSGRCLLAGDAAHVHSPAGGQGLNTGIQDAANLGWKLSLILQGSGHADRLLESYEAERSPVAAQVLKGAHLQTRLWTVRSPVARFLRDRLLSTLGRTGILQRRFIPQLAQDDLDYRRSPVVGPHGGRRALGARGLPDTVVTRAADGGHVRLRQVLSDDRHILLVLAGADGADSAPVRAAVSAAAPLADRLVVRVLVGGPGGREASPAAAPAAGEVYELPDGYAPQGALSGCKLVLVRPDGYVAGASATFDVEPLIDVLGTGAREPVAAAPGTTVAASETTAVASETIAVASDTTADR</sequence>
<dbReference type="InterPro" id="IPR002938">
    <property type="entry name" value="FAD-bd"/>
</dbReference>
<comment type="caution">
    <text evidence="5">The sequence shown here is derived from an EMBL/GenBank/DDBJ whole genome shotgun (WGS) entry which is preliminary data.</text>
</comment>
<accession>A0ABV9CQM3</accession>
<keyword evidence="5" id="KW-0503">Monooxygenase</keyword>
<keyword evidence="3" id="KW-0274">FAD</keyword>
<proteinExistence type="predicted"/>
<dbReference type="InterPro" id="IPR036188">
    <property type="entry name" value="FAD/NAD-bd_sf"/>
</dbReference>
<evidence type="ECO:0000256" key="3">
    <source>
        <dbReference type="ARBA" id="ARBA00022827"/>
    </source>
</evidence>
<dbReference type="Pfam" id="PF01494">
    <property type="entry name" value="FAD_binding_3"/>
    <property type="match status" value="1"/>
</dbReference>
<gene>
    <name evidence="5" type="ORF">ACFO60_29940</name>
</gene>
<dbReference type="PRINTS" id="PR00420">
    <property type="entry name" value="RNGMNOXGNASE"/>
</dbReference>
<dbReference type="Gene3D" id="3.50.50.60">
    <property type="entry name" value="FAD/NAD(P)-binding domain"/>
    <property type="match status" value="1"/>
</dbReference>
<dbReference type="RefSeq" id="WP_380846758.1">
    <property type="nucleotide sequence ID" value="NZ_JBHSFP010000027.1"/>
</dbReference>
<dbReference type="Gene3D" id="3.40.30.120">
    <property type="match status" value="1"/>
</dbReference>
<dbReference type="SUPFAM" id="SSF51905">
    <property type="entry name" value="FAD/NAD(P)-binding domain"/>
    <property type="match status" value="1"/>
</dbReference>
<evidence type="ECO:0000256" key="2">
    <source>
        <dbReference type="ARBA" id="ARBA00022630"/>
    </source>
</evidence>
<dbReference type="PANTHER" id="PTHR43004">
    <property type="entry name" value="TRK SYSTEM POTASSIUM UPTAKE PROTEIN"/>
    <property type="match status" value="1"/>
</dbReference>
<comment type="cofactor">
    <cofactor evidence="1">
        <name>FAD</name>
        <dbReference type="ChEBI" id="CHEBI:57692"/>
    </cofactor>
</comment>
<dbReference type="EMBL" id="JBHSFP010000027">
    <property type="protein sequence ID" value="MFC4535002.1"/>
    <property type="molecule type" value="Genomic_DNA"/>
</dbReference>
<dbReference type="Gene3D" id="3.30.70.2450">
    <property type="match status" value="1"/>
</dbReference>
<protein>
    <submittedName>
        <fullName evidence="5">FAD-dependent monooxygenase</fullName>
    </submittedName>
</protein>
<evidence type="ECO:0000259" key="4">
    <source>
        <dbReference type="Pfam" id="PF01494"/>
    </source>
</evidence>
<dbReference type="GO" id="GO:0004497">
    <property type="term" value="F:monooxygenase activity"/>
    <property type="evidence" value="ECO:0007669"/>
    <property type="project" value="UniProtKB-KW"/>
</dbReference>
<evidence type="ECO:0000313" key="6">
    <source>
        <dbReference type="Proteomes" id="UP001596004"/>
    </source>
</evidence>
<keyword evidence="6" id="KW-1185">Reference proteome</keyword>
<dbReference type="Proteomes" id="UP001596004">
    <property type="component" value="Unassembled WGS sequence"/>
</dbReference>
<dbReference type="InterPro" id="IPR050641">
    <property type="entry name" value="RIFMO-like"/>
</dbReference>
<dbReference type="PANTHER" id="PTHR43004:SF19">
    <property type="entry name" value="BINDING MONOOXYGENASE, PUTATIVE (JCVI)-RELATED"/>
    <property type="match status" value="1"/>
</dbReference>
<organism evidence="5 6">
    <name type="scientific">Sphaerisporangium dianthi</name>
    <dbReference type="NCBI Taxonomy" id="1436120"/>
    <lineage>
        <taxon>Bacteria</taxon>
        <taxon>Bacillati</taxon>
        <taxon>Actinomycetota</taxon>
        <taxon>Actinomycetes</taxon>
        <taxon>Streptosporangiales</taxon>
        <taxon>Streptosporangiaceae</taxon>
        <taxon>Sphaerisporangium</taxon>
    </lineage>
</organism>
<evidence type="ECO:0000256" key="1">
    <source>
        <dbReference type="ARBA" id="ARBA00001974"/>
    </source>
</evidence>